<dbReference type="PANTHER" id="PTHR39188:SF3">
    <property type="entry name" value="STAGE IV SPORULATION PROTEIN FB"/>
    <property type="match status" value="1"/>
</dbReference>
<evidence type="ECO:0000256" key="12">
    <source>
        <dbReference type="ARBA" id="ARBA00023122"/>
    </source>
</evidence>
<keyword evidence="19" id="KW-1185">Reference proteome</keyword>
<gene>
    <name evidence="18" type="ORF">H4281_40785</name>
</gene>
<reference evidence="18 19" key="1">
    <citation type="submission" date="2020-08" db="EMBL/GenBank/DDBJ databases">
        <title>Amycolatopsis sp. nov. DR6-1 isolated from Dendrobium heterocarpum.</title>
        <authorList>
            <person name="Tedsree N."/>
            <person name="Kuncharoen N."/>
            <person name="Likhitwitayawuid K."/>
            <person name="Tanasupawat S."/>
        </authorList>
    </citation>
    <scope>NUCLEOTIDE SEQUENCE [LARGE SCALE GENOMIC DNA]</scope>
    <source>
        <strain evidence="18 19">DR6-1</strain>
    </source>
</reference>
<keyword evidence="13 14" id="KW-0472">Membrane</keyword>
<evidence type="ECO:0000256" key="16">
    <source>
        <dbReference type="PIRSR" id="PIRSR006404-2"/>
    </source>
</evidence>
<keyword evidence="9 14" id="KW-0862">Zinc</keyword>
<keyword evidence="7" id="KW-0677">Repeat</keyword>
<comment type="caution">
    <text evidence="18">The sequence shown here is derived from an EMBL/GenBank/DDBJ whole genome shotgun (WGS) entry which is preliminary data.</text>
</comment>
<feature type="transmembrane region" description="Helical" evidence="14">
    <location>
        <begin position="188"/>
        <end position="209"/>
    </location>
</feature>
<evidence type="ECO:0000256" key="11">
    <source>
        <dbReference type="ARBA" id="ARBA00023049"/>
    </source>
</evidence>
<dbReference type="SUPFAM" id="SSF54631">
    <property type="entry name" value="CBS-domain pair"/>
    <property type="match status" value="1"/>
</dbReference>
<feature type="transmembrane region" description="Helical" evidence="14">
    <location>
        <begin position="48"/>
        <end position="67"/>
    </location>
</feature>
<keyword evidence="12" id="KW-0129">CBS domain</keyword>
<evidence type="ECO:0000256" key="4">
    <source>
        <dbReference type="ARBA" id="ARBA00022670"/>
    </source>
</evidence>
<accession>A0A7W3W633</accession>
<dbReference type="InterPro" id="IPR016483">
    <property type="entry name" value="UCP006404_Pept_M50_CBS"/>
</dbReference>
<keyword evidence="4 14" id="KW-0645">Protease</keyword>
<feature type="transmembrane region" description="Helical" evidence="14">
    <location>
        <begin position="20"/>
        <end position="42"/>
    </location>
</feature>
<feature type="domain" description="Peptidase M50" evidence="17">
    <location>
        <begin position="140"/>
        <end position="197"/>
    </location>
</feature>
<dbReference type="GO" id="GO:0046872">
    <property type="term" value="F:metal ion binding"/>
    <property type="evidence" value="ECO:0007669"/>
    <property type="project" value="UniProtKB-UniRule"/>
</dbReference>
<organism evidence="18 19">
    <name type="scientific">Amycolatopsis dendrobii</name>
    <dbReference type="NCBI Taxonomy" id="2760662"/>
    <lineage>
        <taxon>Bacteria</taxon>
        <taxon>Bacillati</taxon>
        <taxon>Actinomycetota</taxon>
        <taxon>Actinomycetes</taxon>
        <taxon>Pseudonocardiales</taxon>
        <taxon>Pseudonocardiaceae</taxon>
        <taxon>Amycolatopsis</taxon>
    </lineage>
</organism>
<keyword evidence="5 14" id="KW-0812">Transmembrane</keyword>
<dbReference type="InterPro" id="IPR008915">
    <property type="entry name" value="Peptidase_M50"/>
</dbReference>
<evidence type="ECO:0000313" key="18">
    <source>
        <dbReference type="EMBL" id="MBB1159518.1"/>
    </source>
</evidence>
<keyword evidence="10 14" id="KW-1133">Transmembrane helix</keyword>
<name>A0A7W3W633_9PSEU</name>
<evidence type="ECO:0000256" key="14">
    <source>
        <dbReference type="PIRNR" id="PIRNR006404"/>
    </source>
</evidence>
<dbReference type="AlphaFoldDB" id="A0A7W3W633"/>
<dbReference type="InterPro" id="IPR046342">
    <property type="entry name" value="CBS_dom_sf"/>
</dbReference>
<comment type="similarity">
    <text evidence="2 14">Belongs to the peptidase M50B family.</text>
</comment>
<feature type="binding site" evidence="16">
    <location>
        <position position="72"/>
    </location>
    <ligand>
        <name>Zn(2+)</name>
        <dbReference type="ChEBI" id="CHEBI:29105"/>
        <note>catalytic</note>
    </ligand>
</feature>
<feature type="transmembrane region" description="Helical" evidence="14">
    <location>
        <begin position="107"/>
        <end position="132"/>
    </location>
</feature>
<dbReference type="GO" id="GO:0006508">
    <property type="term" value="P:proteolysis"/>
    <property type="evidence" value="ECO:0007669"/>
    <property type="project" value="UniProtKB-KW"/>
</dbReference>
<evidence type="ECO:0000256" key="8">
    <source>
        <dbReference type="ARBA" id="ARBA00022801"/>
    </source>
</evidence>
<evidence type="ECO:0000259" key="17">
    <source>
        <dbReference type="Pfam" id="PF02163"/>
    </source>
</evidence>
<evidence type="ECO:0000256" key="6">
    <source>
        <dbReference type="ARBA" id="ARBA00022723"/>
    </source>
</evidence>
<evidence type="ECO:0000256" key="15">
    <source>
        <dbReference type="PIRSR" id="PIRSR006404-1"/>
    </source>
</evidence>
<proteinExistence type="inferred from homology"/>
<dbReference type="EMBL" id="JACGZW010000020">
    <property type="protein sequence ID" value="MBB1159518.1"/>
    <property type="molecule type" value="Genomic_DNA"/>
</dbReference>
<dbReference type="Proteomes" id="UP000526734">
    <property type="component" value="Unassembled WGS sequence"/>
</dbReference>
<dbReference type="GO" id="GO:0005886">
    <property type="term" value="C:plasma membrane"/>
    <property type="evidence" value="ECO:0007669"/>
    <property type="project" value="UniProtKB-SubCell"/>
</dbReference>
<evidence type="ECO:0000256" key="13">
    <source>
        <dbReference type="ARBA" id="ARBA00023136"/>
    </source>
</evidence>
<feature type="binding site" evidence="16">
    <location>
        <position position="166"/>
    </location>
    <ligand>
        <name>Zn(2+)</name>
        <dbReference type="ChEBI" id="CHEBI:29105"/>
        <note>catalytic</note>
    </ligand>
</feature>
<keyword evidence="6 14" id="KW-0479">Metal-binding</keyword>
<evidence type="ECO:0000256" key="3">
    <source>
        <dbReference type="ARBA" id="ARBA00022475"/>
    </source>
</evidence>
<feature type="transmembrane region" description="Helical" evidence="14">
    <location>
        <begin position="138"/>
        <end position="160"/>
    </location>
</feature>
<dbReference type="PIRSF" id="PIRSF006404">
    <property type="entry name" value="UCP006404_Pept_M50_CBS"/>
    <property type="match status" value="1"/>
</dbReference>
<dbReference type="Pfam" id="PF02163">
    <property type="entry name" value="Peptidase_M50"/>
    <property type="match status" value="2"/>
</dbReference>
<evidence type="ECO:0000256" key="2">
    <source>
        <dbReference type="ARBA" id="ARBA00007931"/>
    </source>
</evidence>
<dbReference type="PANTHER" id="PTHR39188">
    <property type="entry name" value="MEMBRANE-ASSOCIATED ZINC METALLOPROTEASE M50B"/>
    <property type="match status" value="1"/>
</dbReference>
<sequence length="384" mass="39585">MTSATFPLGRIAGIRVGAHWSVLIVMGLLADLLATTVLPLGARGSPVAVNWTVAAASALVFLASLLAHELCHALVARHYGLRAERITLWLLGGAAELPEEPPTPRSALLIAAAGPAASLVVGGGFLGAGALASPVLPAVVTVALTWLGWANGVLAVFNLLPGTPLDGGRILEAVAWRLTGNRTRARRIAAAGGQVLASALAAFGAWQILALGTLSGLWMIAISWFLAVAARAELSAAPLRQLLSRLRLRDVMSTDPVTAPGWYTVQGFLDQAAHTRFRTFPVVTFTGTPVGAVSLSALSRVPETERTATRLEDICVKPPACLIAGPDTPLSEVLSSVRLRPGQDLVLVVGHGALVGVAAPGDLAQALELAGLGIRPAHDAGSVK</sequence>
<evidence type="ECO:0000256" key="7">
    <source>
        <dbReference type="ARBA" id="ARBA00022737"/>
    </source>
</evidence>
<protein>
    <recommendedName>
        <fullName evidence="14">Zinc metalloprotease</fullName>
    </recommendedName>
</protein>
<evidence type="ECO:0000256" key="10">
    <source>
        <dbReference type="ARBA" id="ARBA00022989"/>
    </source>
</evidence>
<evidence type="ECO:0000256" key="9">
    <source>
        <dbReference type="ARBA" id="ARBA00022833"/>
    </source>
</evidence>
<evidence type="ECO:0000256" key="5">
    <source>
        <dbReference type="ARBA" id="ARBA00022692"/>
    </source>
</evidence>
<feature type="domain" description="Peptidase M50" evidence="17">
    <location>
        <begin position="58"/>
        <end position="129"/>
    </location>
</feature>
<comment type="subcellular location">
    <subcellularLocation>
        <location evidence="1 14">Cell membrane</location>
        <topology evidence="1 14">Multi-pass membrane protein</topology>
    </subcellularLocation>
</comment>
<keyword evidence="3 14" id="KW-1003">Cell membrane</keyword>
<keyword evidence="8 14" id="KW-0378">Hydrolase</keyword>
<dbReference type="CDD" id="cd06164">
    <property type="entry name" value="S2P-M50_SpoIVFB_CBS"/>
    <property type="match status" value="1"/>
</dbReference>
<evidence type="ECO:0000256" key="1">
    <source>
        <dbReference type="ARBA" id="ARBA00004651"/>
    </source>
</evidence>
<feature type="binding site" evidence="16">
    <location>
        <position position="68"/>
    </location>
    <ligand>
        <name>Zn(2+)</name>
        <dbReference type="ChEBI" id="CHEBI:29105"/>
        <note>catalytic</note>
    </ligand>
</feature>
<comment type="cofactor">
    <cofactor evidence="14 16">
        <name>Zn(2+)</name>
        <dbReference type="ChEBI" id="CHEBI:29105"/>
    </cofactor>
    <text evidence="14 16">Binds 1 zinc ion per subunit.</text>
</comment>
<dbReference type="Gene3D" id="3.10.580.10">
    <property type="entry name" value="CBS-domain"/>
    <property type="match status" value="1"/>
</dbReference>
<keyword evidence="11 14" id="KW-0482">Metalloprotease</keyword>
<feature type="active site" evidence="15">
    <location>
        <position position="69"/>
    </location>
</feature>
<dbReference type="GO" id="GO:0008237">
    <property type="term" value="F:metallopeptidase activity"/>
    <property type="evidence" value="ECO:0007669"/>
    <property type="project" value="UniProtKB-UniRule"/>
</dbReference>
<dbReference type="RefSeq" id="WP_182896198.1">
    <property type="nucleotide sequence ID" value="NZ_JACGZW010000020.1"/>
</dbReference>
<evidence type="ECO:0000313" key="19">
    <source>
        <dbReference type="Proteomes" id="UP000526734"/>
    </source>
</evidence>